<dbReference type="Proteomes" id="UP000826195">
    <property type="component" value="Unassembled WGS sequence"/>
</dbReference>
<evidence type="ECO:0000313" key="1">
    <source>
        <dbReference type="EMBL" id="KAH0553968.1"/>
    </source>
</evidence>
<keyword evidence="2" id="KW-1185">Reference proteome</keyword>
<name>A0AAV7IIR2_COTGL</name>
<dbReference type="EMBL" id="JAHXZJ010001119">
    <property type="protein sequence ID" value="KAH0553968.1"/>
    <property type="molecule type" value="Genomic_DNA"/>
</dbReference>
<proteinExistence type="predicted"/>
<reference evidence="1 2" key="1">
    <citation type="journal article" date="2021" name="J. Hered.">
        <title>A chromosome-level genome assembly of the parasitoid wasp, Cotesia glomerata (Hymenoptera: Braconidae).</title>
        <authorList>
            <person name="Pinto B.J."/>
            <person name="Weis J.J."/>
            <person name="Gamble T."/>
            <person name="Ode P.J."/>
            <person name="Paul R."/>
            <person name="Zaspel J.M."/>
        </authorList>
    </citation>
    <scope>NUCLEOTIDE SEQUENCE [LARGE SCALE GENOMIC DNA]</scope>
    <source>
        <strain evidence="1">CgM1</strain>
    </source>
</reference>
<protein>
    <submittedName>
        <fullName evidence="1">Uncharacterized protein</fullName>
    </submittedName>
</protein>
<evidence type="ECO:0000313" key="2">
    <source>
        <dbReference type="Proteomes" id="UP000826195"/>
    </source>
</evidence>
<organism evidence="1 2">
    <name type="scientific">Cotesia glomerata</name>
    <name type="common">Lepidopteran parasitic wasp</name>
    <name type="synonym">Apanteles glomeratus</name>
    <dbReference type="NCBI Taxonomy" id="32391"/>
    <lineage>
        <taxon>Eukaryota</taxon>
        <taxon>Metazoa</taxon>
        <taxon>Ecdysozoa</taxon>
        <taxon>Arthropoda</taxon>
        <taxon>Hexapoda</taxon>
        <taxon>Insecta</taxon>
        <taxon>Pterygota</taxon>
        <taxon>Neoptera</taxon>
        <taxon>Endopterygota</taxon>
        <taxon>Hymenoptera</taxon>
        <taxon>Apocrita</taxon>
        <taxon>Ichneumonoidea</taxon>
        <taxon>Braconidae</taxon>
        <taxon>Microgastrinae</taxon>
        <taxon>Cotesia</taxon>
    </lineage>
</organism>
<accession>A0AAV7IIR2</accession>
<sequence length="227" mass="26141">MLLISSGACTVLTRLKFPFTLQQTCSPPQNPRADLSANFYPNSQVNYVTVSTRENYEKYRGSSILVSDPRAALQNFYPEDSSLHVEGNITSTTAGRVPMYGTAERENIYSCIHTRKLYICFQYMYALDVVREKHPQLLRSHTYIYRAFTRAASSRQLDLIEFKIAAYRTTNASQQWYESILNPTCQKSPIQTWRFLNKANVNAYANVGTDLDRELNLTYNLKFSIEH</sequence>
<dbReference type="AlphaFoldDB" id="A0AAV7IIR2"/>
<comment type="caution">
    <text evidence="1">The sequence shown here is derived from an EMBL/GenBank/DDBJ whole genome shotgun (WGS) entry which is preliminary data.</text>
</comment>
<gene>
    <name evidence="1" type="ORF">KQX54_006582</name>
</gene>